<name>A0AAD7SNF2_9TELE</name>
<gene>
    <name evidence="1" type="ORF">AAFF_G00313540</name>
</gene>
<accession>A0AAD7SNF2</accession>
<comment type="caution">
    <text evidence="1">The sequence shown here is derived from an EMBL/GenBank/DDBJ whole genome shotgun (WGS) entry which is preliminary data.</text>
</comment>
<evidence type="ECO:0000313" key="1">
    <source>
        <dbReference type="EMBL" id="KAJ8405917.1"/>
    </source>
</evidence>
<evidence type="ECO:0000313" key="2">
    <source>
        <dbReference type="Proteomes" id="UP001221898"/>
    </source>
</evidence>
<reference evidence="1" key="1">
    <citation type="journal article" date="2023" name="Science">
        <title>Genome structures resolve the early diversification of teleost fishes.</title>
        <authorList>
            <person name="Parey E."/>
            <person name="Louis A."/>
            <person name="Montfort J."/>
            <person name="Bouchez O."/>
            <person name="Roques C."/>
            <person name="Iampietro C."/>
            <person name="Lluch J."/>
            <person name="Castinel A."/>
            <person name="Donnadieu C."/>
            <person name="Desvignes T."/>
            <person name="Floi Bucao C."/>
            <person name="Jouanno E."/>
            <person name="Wen M."/>
            <person name="Mejri S."/>
            <person name="Dirks R."/>
            <person name="Jansen H."/>
            <person name="Henkel C."/>
            <person name="Chen W.J."/>
            <person name="Zahm M."/>
            <person name="Cabau C."/>
            <person name="Klopp C."/>
            <person name="Thompson A.W."/>
            <person name="Robinson-Rechavi M."/>
            <person name="Braasch I."/>
            <person name="Lecointre G."/>
            <person name="Bobe J."/>
            <person name="Postlethwait J.H."/>
            <person name="Berthelot C."/>
            <person name="Roest Crollius H."/>
            <person name="Guiguen Y."/>
        </authorList>
    </citation>
    <scope>NUCLEOTIDE SEQUENCE</scope>
    <source>
        <strain evidence="1">NC1722</strain>
    </source>
</reference>
<dbReference type="AlphaFoldDB" id="A0AAD7SNF2"/>
<dbReference type="EMBL" id="JAINUG010000046">
    <property type="protein sequence ID" value="KAJ8405917.1"/>
    <property type="molecule type" value="Genomic_DNA"/>
</dbReference>
<organism evidence="1 2">
    <name type="scientific">Aldrovandia affinis</name>
    <dbReference type="NCBI Taxonomy" id="143900"/>
    <lineage>
        <taxon>Eukaryota</taxon>
        <taxon>Metazoa</taxon>
        <taxon>Chordata</taxon>
        <taxon>Craniata</taxon>
        <taxon>Vertebrata</taxon>
        <taxon>Euteleostomi</taxon>
        <taxon>Actinopterygii</taxon>
        <taxon>Neopterygii</taxon>
        <taxon>Teleostei</taxon>
        <taxon>Notacanthiformes</taxon>
        <taxon>Halosauridae</taxon>
        <taxon>Aldrovandia</taxon>
    </lineage>
</organism>
<keyword evidence="2" id="KW-1185">Reference proteome</keyword>
<sequence length="223" mass="25723">MRHCLPWAQWLFDDLLQELVCEVTTAAFQRSKKNFVDAYLAEVAFRHCASDIISEVVQQLLPGLVEETQQEKIVDDVIEAELLPEVIAVEARAVALSELADRDNQLAIQQLTQVRRYASSRLMDVYLMDHLAQLVASQGRCFAENELSGRLLDSWMLDILFHRLFNVLRLRNITIENAPLRTYLRCIFTDIALDVILSELSESLDEDMEHRLEYERQMEEGPG</sequence>
<dbReference type="Proteomes" id="UP001221898">
    <property type="component" value="Unassembled WGS sequence"/>
</dbReference>
<proteinExistence type="predicted"/>
<protein>
    <submittedName>
        <fullName evidence="1">Uncharacterized protein</fullName>
    </submittedName>
</protein>